<keyword evidence="9" id="KW-1185">Reference proteome</keyword>
<evidence type="ECO:0000313" key="8">
    <source>
        <dbReference type="EMBL" id="ODV94684.1"/>
    </source>
</evidence>
<keyword evidence="7" id="KW-0496">Mitochondrion</keyword>
<evidence type="ECO:0000256" key="2">
    <source>
        <dbReference type="ARBA" id="ARBA00004173"/>
    </source>
</evidence>
<evidence type="ECO:0000313" key="9">
    <source>
        <dbReference type="Proteomes" id="UP000094236"/>
    </source>
</evidence>
<dbReference type="Proteomes" id="UP000094236">
    <property type="component" value="Unassembled WGS sequence"/>
</dbReference>
<reference evidence="9" key="1">
    <citation type="submission" date="2016-05" db="EMBL/GenBank/DDBJ databases">
        <title>Comparative genomics of biotechnologically important yeasts.</title>
        <authorList>
            <consortium name="DOE Joint Genome Institute"/>
            <person name="Riley R."/>
            <person name="Haridas S."/>
            <person name="Wolfe K.H."/>
            <person name="Lopes M.R."/>
            <person name="Hittinger C.T."/>
            <person name="Goker M."/>
            <person name="Salamov A."/>
            <person name="Wisecaver J."/>
            <person name="Long T.M."/>
            <person name="Aerts A.L."/>
            <person name="Barry K."/>
            <person name="Choi C."/>
            <person name="Clum A."/>
            <person name="Coughlan A.Y."/>
            <person name="Deshpande S."/>
            <person name="Douglass A.P."/>
            <person name="Hanson S.J."/>
            <person name="Klenk H.-P."/>
            <person name="Labutti K."/>
            <person name="Lapidus A."/>
            <person name="Lindquist E."/>
            <person name="Lipzen A."/>
            <person name="Meier-Kolthoff J.P."/>
            <person name="Ohm R.A."/>
            <person name="Otillar R.P."/>
            <person name="Pangilinan J."/>
            <person name="Peng Y."/>
            <person name="Rokas A."/>
            <person name="Rosa C.A."/>
            <person name="Scheuner C."/>
            <person name="Sibirny A.A."/>
            <person name="Slot J.C."/>
            <person name="Stielow J.B."/>
            <person name="Sun H."/>
            <person name="Kurtzman C.P."/>
            <person name="Blackwell M."/>
            <person name="Grigoriev I.V."/>
            <person name="Jeffries T.W."/>
        </authorList>
    </citation>
    <scope>NUCLEOTIDE SEQUENCE [LARGE SCALE GENOMIC DNA]</scope>
    <source>
        <strain evidence="9">NRRL Y-2460</strain>
    </source>
</reference>
<keyword evidence="6" id="KW-0809">Transit peptide</keyword>
<comment type="similarity">
    <text evidence="3">Belongs to the AEP2 family.</text>
</comment>
<evidence type="ECO:0000256" key="7">
    <source>
        <dbReference type="ARBA" id="ARBA00023128"/>
    </source>
</evidence>
<name>A0A1E4TSH8_PACTA</name>
<accession>A0A1E4TSH8</accession>
<gene>
    <name evidence="8" type="ORF">PACTADRAFT_3568</name>
</gene>
<comment type="subcellular location">
    <subcellularLocation>
        <location evidence="2">Mitochondrion</location>
    </subcellularLocation>
</comment>
<proteinExistence type="inferred from homology"/>
<evidence type="ECO:0000256" key="1">
    <source>
        <dbReference type="ARBA" id="ARBA00002412"/>
    </source>
</evidence>
<evidence type="ECO:0000256" key="3">
    <source>
        <dbReference type="ARBA" id="ARBA00009790"/>
    </source>
</evidence>
<evidence type="ECO:0000256" key="4">
    <source>
        <dbReference type="ARBA" id="ARBA00011657"/>
    </source>
</evidence>
<dbReference type="Pfam" id="PF12921">
    <property type="entry name" value="ATP13"/>
    <property type="match status" value="1"/>
</dbReference>
<dbReference type="GO" id="GO:0005739">
    <property type="term" value="C:mitochondrion"/>
    <property type="evidence" value="ECO:0007669"/>
    <property type="project" value="UniProtKB-SubCell"/>
</dbReference>
<sequence>MLLLFSSSIVTTAKCCCRNFPKRNVSSAISIPLEVVPNHESTSLKKKDFISKLNMNSNKDLESGIRNNNLEHEEEKEGSYTELVSNLFQFNDVEISSINNYNLLGQRPKNFINEHHNTAGLITKKLKEYLFTNKFELLLKEFDELIIGGTNKLEFISTDELNLILLKCIDYQLSQLNTHIYEAYYKEIPRFNKNNALIRSQINKIYDYIKAQDKLDLISIKSFEKLIELQIKNFHLNYGISILNDFENLTNLKLNTNLYNLKLQLIGGALPIFWDSNHLFMSNKIKDCSPRQQIDSAALLKTLTENKSIIPDLKTYEFLILSMGKSRNLPLLRQFIFKIWGINNNNNNNNNFEIEKKLLLNKNSIFYPDHKILRAILNSFSYNNEFFEGINYVNIFLKNYKLINLQNNPNFWLNLFKWGNLFLRKQKLNLKKKQRTKLVDDLWSLMISLNTKPTLSLYKEKLQYLKFETRLKAIIDTLPEIYELYIATRMSPLHRAHENLLVRYLHVIIMIQVRKSGLQPHKFHEQSRLLIEHWCPLKMKADMIAFCEAKYEYFGKQFKLNALSRQKKMFEDDDEETFLGLW</sequence>
<organism evidence="8 9">
    <name type="scientific">Pachysolen tannophilus NRRL Y-2460</name>
    <dbReference type="NCBI Taxonomy" id="669874"/>
    <lineage>
        <taxon>Eukaryota</taxon>
        <taxon>Fungi</taxon>
        <taxon>Dikarya</taxon>
        <taxon>Ascomycota</taxon>
        <taxon>Saccharomycotina</taxon>
        <taxon>Pichiomycetes</taxon>
        <taxon>Pachysolenaceae</taxon>
        <taxon>Pachysolen</taxon>
    </lineage>
</organism>
<comment type="function">
    <text evidence="1">Required for translation of the mitochondrial OLI1 transcript coding for the mitochondrial ATP synthase subunit 9.</text>
</comment>
<evidence type="ECO:0000256" key="5">
    <source>
        <dbReference type="ARBA" id="ARBA00019258"/>
    </source>
</evidence>
<comment type="subunit">
    <text evidence="4">Binds to the 5'UTR of the OLI1 mRNA.</text>
</comment>
<dbReference type="AlphaFoldDB" id="A0A1E4TSH8"/>
<dbReference type="OrthoDB" id="4077974at2759"/>
<evidence type="ECO:0000256" key="6">
    <source>
        <dbReference type="ARBA" id="ARBA00022946"/>
    </source>
</evidence>
<protein>
    <recommendedName>
        <fullName evidence="5">ATPase expression protein 2, mitochondrial</fullName>
    </recommendedName>
</protein>
<dbReference type="InterPro" id="IPR024319">
    <property type="entry name" value="ATPase_expression_mit"/>
</dbReference>
<dbReference type="EMBL" id="KV454015">
    <property type="protein sequence ID" value="ODV94684.1"/>
    <property type="molecule type" value="Genomic_DNA"/>
</dbReference>